<dbReference type="Proteomes" id="UP000011693">
    <property type="component" value="Unassembled WGS sequence"/>
</dbReference>
<organism evidence="1 2">
    <name type="scientific">Natrialba chahannaoensis JCM 10990</name>
    <dbReference type="NCBI Taxonomy" id="1227492"/>
    <lineage>
        <taxon>Archaea</taxon>
        <taxon>Methanobacteriati</taxon>
        <taxon>Methanobacteriota</taxon>
        <taxon>Stenosarchaea group</taxon>
        <taxon>Halobacteria</taxon>
        <taxon>Halobacteriales</taxon>
        <taxon>Natrialbaceae</taxon>
        <taxon>Natrialba</taxon>
    </lineage>
</organism>
<evidence type="ECO:0000313" key="1">
    <source>
        <dbReference type="EMBL" id="ELY99019.1"/>
    </source>
</evidence>
<dbReference type="OrthoDB" id="338984at2157"/>
<name>M0AKI4_9EURY</name>
<dbReference type="Gene3D" id="3.40.50.150">
    <property type="entry name" value="Vaccinia Virus protein VP39"/>
    <property type="match status" value="1"/>
</dbReference>
<reference evidence="1 2" key="1">
    <citation type="journal article" date="2014" name="PLoS Genet.">
        <title>Phylogenetically driven sequencing of extremely halophilic archaea reveals strategies for static and dynamic osmo-response.</title>
        <authorList>
            <person name="Becker E.A."/>
            <person name="Seitzer P.M."/>
            <person name="Tritt A."/>
            <person name="Larsen D."/>
            <person name="Krusor M."/>
            <person name="Yao A.I."/>
            <person name="Wu D."/>
            <person name="Madern D."/>
            <person name="Eisen J.A."/>
            <person name="Darling A.E."/>
            <person name="Facciotti M.T."/>
        </authorList>
    </citation>
    <scope>NUCLEOTIDE SEQUENCE [LARGE SCALE GENOMIC DNA]</scope>
    <source>
        <strain evidence="1 2">JCM 10990</strain>
    </source>
</reference>
<dbReference type="RefSeq" id="WP_006167571.1">
    <property type="nucleotide sequence ID" value="NZ_AOIN01000059.1"/>
</dbReference>
<keyword evidence="2" id="KW-1185">Reference proteome</keyword>
<dbReference type="STRING" id="1227492.C482_10696"/>
<dbReference type="PATRIC" id="fig|1227492.4.peg.2109"/>
<protein>
    <recommendedName>
        <fullName evidence="3">Class I SAM-dependent methyltransferase</fullName>
    </recommendedName>
</protein>
<sequence length="345" mass="37975">MQAYLEAKHTVDDRALNRRVLDEFEAALTARDGPVSVVELGAGVGTMLVRLAAWDCFPARVSYRLVDHDEENIARARDLVPDQLEDAGYSVHWRDDHDAESPTLVATREFTGDDGRAQNERPRLLEYTGPATTTTTTTTITVTFTISDAFEIEEQADAVIAAAFLDLVDLPTALESLESVLDPDGVLYAPITFDGGTGFVPTDPLDRDIERCYHHHMDEIRDGGSSRAGRELLAILRQRDWETLAAGGSDWVVRPACADNTGDDETVNPGDTHDSASERLVLEYVLHTIDDALTEIPAATTPFSTVEQQQWLDRRQAALESGTLEFVAHNLDVLARRESVVNGQS</sequence>
<gene>
    <name evidence="1" type="ORF">C482_10696</name>
</gene>
<evidence type="ECO:0008006" key="3">
    <source>
        <dbReference type="Google" id="ProtNLM"/>
    </source>
</evidence>
<dbReference type="AlphaFoldDB" id="M0AKI4"/>
<accession>M0AKI4</accession>
<dbReference type="InterPro" id="IPR029063">
    <property type="entry name" value="SAM-dependent_MTases_sf"/>
</dbReference>
<dbReference type="SUPFAM" id="SSF53335">
    <property type="entry name" value="S-adenosyl-L-methionine-dependent methyltransferases"/>
    <property type="match status" value="1"/>
</dbReference>
<dbReference type="EMBL" id="AOIN01000059">
    <property type="protein sequence ID" value="ELY99019.1"/>
    <property type="molecule type" value="Genomic_DNA"/>
</dbReference>
<proteinExistence type="predicted"/>
<evidence type="ECO:0000313" key="2">
    <source>
        <dbReference type="Proteomes" id="UP000011693"/>
    </source>
</evidence>
<comment type="caution">
    <text evidence="1">The sequence shown here is derived from an EMBL/GenBank/DDBJ whole genome shotgun (WGS) entry which is preliminary data.</text>
</comment>